<dbReference type="InterPro" id="IPR014407">
    <property type="entry name" value="McrC_bac"/>
</dbReference>
<sequence>MSQSPILIRNVYVMLAYAFRSINSELAQKVSSEEFEHLHDLLAEILIQGVNSQVKRGLYRDYLARSEELPSVRGQIDFGQTLSQSSRTHGRVVCSFDEYLPDVPHNQVLKSVITLLIKRGEVGKLRAKALRRLLPYLEEVTSISPSTIRWRDLQFHRANASYRLLLGVCELIVHGLLPTESEGESKLDSWFAEEAMSTLFERFLREYFAFHHPELSPAAPHVKWDFDDAFATGVDQLPAMKTDLTLRTTSHTLIIDAKYYGNSLQTSRFGGKGTVHSGNLYQILTYVKNQDVEQSGSVSGLLLYAQTAAEVQPDLDIIIQGNRIGAQALNLNAEWNYLIQQLEKLTEWLSE</sequence>
<keyword evidence="2" id="KW-1185">Reference proteome</keyword>
<dbReference type="GeneID" id="82877995"/>
<evidence type="ECO:0000313" key="1">
    <source>
        <dbReference type="EMBL" id="AHI20433.1"/>
    </source>
</evidence>
<evidence type="ECO:0000313" key="2">
    <source>
        <dbReference type="Proteomes" id="UP000019226"/>
    </source>
</evidence>
<dbReference type="InterPro" id="IPR019292">
    <property type="entry name" value="McrC"/>
</dbReference>
<accession>A0ABN4CFC9</accession>
<dbReference type="PANTHER" id="PTHR38733">
    <property type="entry name" value="PROTEIN MCRC"/>
    <property type="match status" value="1"/>
</dbReference>
<proteinExistence type="predicted"/>
<dbReference type="NCBIfam" id="NF007277">
    <property type="entry name" value="PRK09736.1"/>
    <property type="match status" value="1"/>
</dbReference>
<dbReference type="Pfam" id="PF10117">
    <property type="entry name" value="McrBC"/>
    <property type="match status" value="1"/>
</dbReference>
<dbReference type="Proteomes" id="UP000019226">
    <property type="component" value="Chromosome"/>
</dbReference>
<protein>
    <submittedName>
        <fullName evidence="1">5-methylcytosine-specific restriction enzyme subunit McrC</fullName>
    </submittedName>
</protein>
<dbReference type="PANTHER" id="PTHR38733:SF1">
    <property type="entry name" value="TYPE IV METHYL-DIRECTED RESTRICTION ENZYME ECOKMCRBC"/>
    <property type="match status" value="1"/>
</dbReference>
<reference evidence="2" key="1">
    <citation type="submission" date="2013-02" db="EMBL/GenBank/DDBJ databases">
        <title>The complete genome sequence of Corynebacterium casei LMG S-19264 (=DSM 44701).</title>
        <authorList>
            <person name="Ruckert C."/>
            <person name="Albersmeier A."/>
            <person name="Kalinowski J."/>
        </authorList>
    </citation>
    <scope>NUCLEOTIDE SEQUENCE [LARGE SCALE GENOMIC DNA]</scope>
    <source>
        <strain evidence="2">LMG S-19264</strain>
    </source>
</reference>
<gene>
    <name evidence="1" type="ORF">CCASEI_09370</name>
</gene>
<dbReference type="PIRSF" id="PIRSF003109">
    <property type="entry name" value="McrC"/>
    <property type="match status" value="1"/>
</dbReference>
<dbReference type="EMBL" id="CP004350">
    <property type="protein sequence ID" value="AHI20433.1"/>
    <property type="molecule type" value="Genomic_DNA"/>
</dbReference>
<name>A0ABN4CFC9_9CORY</name>
<organism evidence="1 2">
    <name type="scientific">Corynebacterium casei LMG S-19264</name>
    <dbReference type="NCBI Taxonomy" id="1285583"/>
    <lineage>
        <taxon>Bacteria</taxon>
        <taxon>Bacillati</taxon>
        <taxon>Actinomycetota</taxon>
        <taxon>Actinomycetes</taxon>
        <taxon>Mycobacteriales</taxon>
        <taxon>Corynebacteriaceae</taxon>
        <taxon>Corynebacterium</taxon>
    </lineage>
</organism>
<dbReference type="RefSeq" id="WP_025387809.1">
    <property type="nucleotide sequence ID" value="NZ_CP004350.1"/>
</dbReference>